<accession>A0A060QC87</accession>
<evidence type="ECO:0000313" key="2">
    <source>
        <dbReference type="Proteomes" id="UP000027583"/>
    </source>
</evidence>
<proteinExistence type="predicted"/>
<evidence type="ECO:0000313" key="1">
    <source>
        <dbReference type="EMBL" id="CDG38525.1"/>
    </source>
</evidence>
<dbReference type="AlphaFoldDB" id="A0A060QC87"/>
<sequence length="42" mass="4581">MLVNKNLYFRAEIGCELSTPSQIASAADHAVQSCAAYEVEHL</sequence>
<reference evidence="1 2" key="2">
    <citation type="journal article" date="2014" name="PLoS ONE">
        <title>Evolution of mitochondria reconstructed from the energy metabolism of living bacteria.</title>
        <authorList>
            <person name="Degli Esposti M."/>
            <person name="Chouaia B."/>
            <person name="Comandatore F."/>
            <person name="Crotti E."/>
            <person name="Sassera D."/>
            <person name="Lievens P.M."/>
            <person name="Daffonchio D."/>
            <person name="Bandi C."/>
        </authorList>
    </citation>
    <scope>NUCLEOTIDE SEQUENCE [LARGE SCALE GENOMIC DNA]</scope>
    <source>
        <strain evidence="1 2">SF2.1</strain>
    </source>
</reference>
<reference evidence="1 2" key="1">
    <citation type="journal article" date="2014" name="Genome Biol. Evol.">
        <title>Acetic acid bacteria genomes reveal functional traits for adaptation to life in insect guts.</title>
        <authorList>
            <person name="Chouaia B."/>
            <person name="Gaiarsa S."/>
            <person name="Crotti E."/>
            <person name="Comandatore F."/>
            <person name="Degli Esposti M."/>
            <person name="Ricci I."/>
            <person name="Alma A."/>
            <person name="Favia G."/>
            <person name="Bandi C."/>
            <person name="Daffonchio D."/>
        </authorList>
    </citation>
    <scope>NUCLEOTIDE SEQUENCE [LARGE SCALE GENOMIC DNA]</scope>
    <source>
        <strain evidence="1 2">SF2.1</strain>
    </source>
</reference>
<dbReference type="EMBL" id="CBLX010000003">
    <property type="protein sequence ID" value="CDG38525.1"/>
    <property type="molecule type" value="Genomic_DNA"/>
</dbReference>
<name>A0A060QC87_9PROT</name>
<protein>
    <submittedName>
        <fullName evidence="1">Uncharacterized protein</fullName>
    </submittedName>
</protein>
<dbReference type="Proteomes" id="UP000027583">
    <property type="component" value="Unassembled WGS sequence"/>
</dbReference>
<comment type="caution">
    <text evidence="1">The sequence shown here is derived from an EMBL/GenBank/DDBJ whole genome shotgun (WGS) entry which is preliminary data.</text>
</comment>
<gene>
    <name evidence="1" type="ORF">ASAP_0480</name>
</gene>
<organism evidence="1 2">
    <name type="scientific">Asaia bogorensis</name>
    <dbReference type="NCBI Taxonomy" id="91915"/>
    <lineage>
        <taxon>Bacteria</taxon>
        <taxon>Pseudomonadati</taxon>
        <taxon>Pseudomonadota</taxon>
        <taxon>Alphaproteobacteria</taxon>
        <taxon>Acetobacterales</taxon>
        <taxon>Acetobacteraceae</taxon>
        <taxon>Asaia</taxon>
    </lineage>
</organism>